<keyword evidence="3" id="KW-1185">Reference proteome</keyword>
<dbReference type="OrthoDB" id="4314991at2"/>
<name>A0A1E7NFL1_KITAU</name>
<feature type="region of interest" description="Disordered" evidence="1">
    <location>
        <begin position="127"/>
        <end position="176"/>
    </location>
</feature>
<organism evidence="2 3">
    <name type="scientific">Kitasatospora aureofaciens</name>
    <name type="common">Streptomyces aureofaciens</name>
    <dbReference type="NCBI Taxonomy" id="1894"/>
    <lineage>
        <taxon>Bacteria</taxon>
        <taxon>Bacillati</taxon>
        <taxon>Actinomycetota</taxon>
        <taxon>Actinomycetes</taxon>
        <taxon>Kitasatosporales</taxon>
        <taxon>Streptomycetaceae</taxon>
        <taxon>Kitasatospora</taxon>
    </lineage>
</organism>
<accession>A0A1E7NFL1</accession>
<feature type="compositionally biased region" description="Basic and acidic residues" evidence="1">
    <location>
        <begin position="127"/>
        <end position="145"/>
    </location>
</feature>
<comment type="caution">
    <text evidence="2">The sequence shown here is derived from an EMBL/GenBank/DDBJ whole genome shotgun (WGS) entry which is preliminary data.</text>
</comment>
<sequence length="176" mass="19949">MNTDLDFDVDGLSPADDHSDHLWRYTWESDYDLLARHDVGERSFFLTFDTAATWDVKRDLPNIATFDVQRERSPGTFALDSFTHANVAFARKRLADRGCPPEAMELRTPYGPTDELTTRIEDQIHRSGERYDLIEVKAADEDPARSRPRPSTTSTGSPNRRAPCAPPTQRATPPSR</sequence>
<dbReference type="Proteomes" id="UP000037395">
    <property type="component" value="Unassembled WGS sequence"/>
</dbReference>
<feature type="compositionally biased region" description="Low complexity" evidence="1">
    <location>
        <begin position="149"/>
        <end position="161"/>
    </location>
</feature>
<protein>
    <submittedName>
        <fullName evidence="2">Uncharacterized protein</fullName>
    </submittedName>
</protein>
<gene>
    <name evidence="2" type="ORF">HS99_0001685</name>
</gene>
<reference evidence="2" key="1">
    <citation type="submission" date="2016-08" db="EMBL/GenBank/DDBJ databases">
        <title>Sequencing, Assembly and Comparative Genomics of S. aureofaciens ATCC 10762.</title>
        <authorList>
            <person name="Gradnigo J.S."/>
            <person name="Johnson N."/>
            <person name="Somerville G.A."/>
        </authorList>
    </citation>
    <scope>NUCLEOTIDE SEQUENCE [LARGE SCALE GENOMIC DNA]</scope>
    <source>
        <strain evidence="2">ATCC 10762</strain>
    </source>
</reference>
<proteinExistence type="predicted"/>
<dbReference type="EMBL" id="JPRF03000001">
    <property type="protein sequence ID" value="OEV39438.1"/>
    <property type="molecule type" value="Genomic_DNA"/>
</dbReference>
<evidence type="ECO:0000313" key="2">
    <source>
        <dbReference type="EMBL" id="OEV39438.1"/>
    </source>
</evidence>
<dbReference type="AlphaFoldDB" id="A0A1E7NFL1"/>
<evidence type="ECO:0000313" key="3">
    <source>
        <dbReference type="Proteomes" id="UP000037395"/>
    </source>
</evidence>
<evidence type="ECO:0000256" key="1">
    <source>
        <dbReference type="SAM" id="MobiDB-lite"/>
    </source>
</evidence>
<dbReference type="RefSeq" id="WP_030557688.1">
    <property type="nucleotide sequence ID" value="NZ_JBEZYM010000050.1"/>
</dbReference>